<dbReference type="Proteomes" id="UP001356427">
    <property type="component" value="Unassembled WGS sequence"/>
</dbReference>
<evidence type="ECO:0000256" key="1">
    <source>
        <dbReference type="SAM" id="Coils"/>
    </source>
</evidence>
<evidence type="ECO:0000313" key="3">
    <source>
        <dbReference type="EMBL" id="KAK6298743.1"/>
    </source>
</evidence>
<feature type="compositionally biased region" description="Acidic residues" evidence="2">
    <location>
        <begin position="230"/>
        <end position="240"/>
    </location>
</feature>
<proteinExistence type="predicted"/>
<feature type="region of interest" description="Disordered" evidence="2">
    <location>
        <begin position="1"/>
        <end position="20"/>
    </location>
</feature>
<feature type="compositionally biased region" description="Basic and acidic residues" evidence="2">
    <location>
        <begin position="32"/>
        <end position="50"/>
    </location>
</feature>
<keyword evidence="4" id="KW-1185">Reference proteome</keyword>
<evidence type="ECO:0000313" key="4">
    <source>
        <dbReference type="Proteomes" id="UP001356427"/>
    </source>
</evidence>
<feature type="compositionally biased region" description="Polar residues" evidence="2">
    <location>
        <begin position="9"/>
        <end position="19"/>
    </location>
</feature>
<gene>
    <name evidence="3" type="ORF">J4Q44_G00302530</name>
</gene>
<reference evidence="3 4" key="1">
    <citation type="submission" date="2021-04" db="EMBL/GenBank/DDBJ databases">
        <authorList>
            <person name="De Guttry C."/>
            <person name="Zahm M."/>
            <person name="Klopp C."/>
            <person name="Cabau C."/>
            <person name="Louis A."/>
            <person name="Berthelot C."/>
            <person name="Parey E."/>
            <person name="Roest Crollius H."/>
            <person name="Montfort J."/>
            <person name="Robinson-Rechavi M."/>
            <person name="Bucao C."/>
            <person name="Bouchez O."/>
            <person name="Gislard M."/>
            <person name="Lluch J."/>
            <person name="Milhes M."/>
            <person name="Lampietro C."/>
            <person name="Lopez Roques C."/>
            <person name="Donnadieu C."/>
            <person name="Braasch I."/>
            <person name="Desvignes T."/>
            <person name="Postlethwait J."/>
            <person name="Bobe J."/>
            <person name="Wedekind C."/>
            <person name="Guiguen Y."/>
        </authorList>
    </citation>
    <scope>NUCLEOTIDE SEQUENCE [LARGE SCALE GENOMIC DNA]</scope>
    <source>
        <strain evidence="3">Cs_M1</strain>
        <tissue evidence="3">Blood</tissue>
    </source>
</reference>
<keyword evidence="1" id="KW-0175">Coiled coil</keyword>
<evidence type="ECO:0000256" key="2">
    <source>
        <dbReference type="SAM" id="MobiDB-lite"/>
    </source>
</evidence>
<feature type="compositionally biased region" description="Polar residues" evidence="2">
    <location>
        <begin position="138"/>
        <end position="148"/>
    </location>
</feature>
<name>A0AAN8QIV4_9TELE</name>
<comment type="caution">
    <text evidence="3">The sequence shown here is derived from an EMBL/GenBank/DDBJ whole genome shotgun (WGS) entry which is preliminary data.</text>
</comment>
<feature type="region of interest" description="Disordered" evidence="2">
    <location>
        <begin position="28"/>
        <end position="68"/>
    </location>
</feature>
<feature type="compositionally biased region" description="Polar residues" evidence="2">
    <location>
        <begin position="220"/>
        <end position="229"/>
    </location>
</feature>
<feature type="coiled-coil region" evidence="1">
    <location>
        <begin position="310"/>
        <end position="355"/>
    </location>
</feature>
<sequence length="415" mass="45262">MELPCLPTESPTTASSCSTDPLYDNCLPHAGRGRDRGFREMEKERKRERGGLCNPAVTGILHPPSPPGLAPAAAVVPTLGWGRDGRGGGRGTGVLPAHSRCSWVGLGRQGWDMGTNRAERGGERGGGGNKGAREVESVRQQQSPSPSHSDGDTHESALSVYDNLHAVTPAEDAAMETTVTFPTPQRFLRIPVPVSVLMDDGGVSGESSSWSSCEILLAGSSASNGPDQYQDQDPEPELDFNQDQEEPMFQLQPMIQPQPHRPDNFSHLQPLVPPPQASATHPEEPLQQAGSIPVPGARVPPPLPVADPSASALRSLLTSLQQQIARQREEYEERIHSLEERNEALQGEVFDLRANLAQQRRWYSVVQAKILESERGRAAADLRNAALQREMEQFFDTFGELNNEAKKTEKIVRSF</sequence>
<dbReference type="EMBL" id="JAGTTL010000029">
    <property type="protein sequence ID" value="KAK6298743.1"/>
    <property type="molecule type" value="Genomic_DNA"/>
</dbReference>
<feature type="region of interest" description="Disordered" evidence="2">
    <location>
        <begin position="219"/>
        <end position="240"/>
    </location>
</feature>
<feature type="region of interest" description="Disordered" evidence="2">
    <location>
        <begin position="109"/>
        <end position="155"/>
    </location>
</feature>
<dbReference type="AlphaFoldDB" id="A0AAN8QIV4"/>
<protein>
    <recommendedName>
        <fullName evidence="5">Rho GTPase-activating protein 24-like</fullName>
    </recommendedName>
</protein>
<accession>A0AAN8QIV4</accession>
<feature type="region of interest" description="Disordered" evidence="2">
    <location>
        <begin position="254"/>
        <end position="294"/>
    </location>
</feature>
<organism evidence="3 4">
    <name type="scientific">Coregonus suidteri</name>
    <dbReference type="NCBI Taxonomy" id="861788"/>
    <lineage>
        <taxon>Eukaryota</taxon>
        <taxon>Metazoa</taxon>
        <taxon>Chordata</taxon>
        <taxon>Craniata</taxon>
        <taxon>Vertebrata</taxon>
        <taxon>Euteleostomi</taxon>
        <taxon>Actinopterygii</taxon>
        <taxon>Neopterygii</taxon>
        <taxon>Teleostei</taxon>
        <taxon>Protacanthopterygii</taxon>
        <taxon>Salmoniformes</taxon>
        <taxon>Salmonidae</taxon>
        <taxon>Coregoninae</taxon>
        <taxon>Coregonus</taxon>
    </lineage>
</organism>
<evidence type="ECO:0008006" key="5">
    <source>
        <dbReference type="Google" id="ProtNLM"/>
    </source>
</evidence>